<dbReference type="InterPro" id="IPR036852">
    <property type="entry name" value="Peptidase_S8/S53_dom_sf"/>
</dbReference>
<dbReference type="Proteomes" id="UP000593561">
    <property type="component" value="Unassembled WGS sequence"/>
</dbReference>
<protein>
    <submittedName>
        <fullName evidence="1">Uncharacterized protein</fullName>
    </submittedName>
</protein>
<keyword evidence="2" id="KW-1185">Reference proteome</keyword>
<dbReference type="AlphaFoldDB" id="A0A7J8TEH5"/>
<sequence>MATAIVAGMLFYIKSFHKNWGITRIKSTIMTSGN</sequence>
<name>A0A7J8TEH5_GOSDV</name>
<dbReference type="GO" id="GO:0006508">
    <property type="term" value="P:proteolysis"/>
    <property type="evidence" value="ECO:0007669"/>
    <property type="project" value="InterPro"/>
</dbReference>
<evidence type="ECO:0000313" key="1">
    <source>
        <dbReference type="EMBL" id="MBA0636544.1"/>
    </source>
</evidence>
<organism evidence="1 2">
    <name type="scientific">Gossypium davidsonii</name>
    <name type="common">Davidson's cotton</name>
    <name type="synonym">Gossypium klotzschianum subsp. davidsonii</name>
    <dbReference type="NCBI Taxonomy" id="34287"/>
    <lineage>
        <taxon>Eukaryota</taxon>
        <taxon>Viridiplantae</taxon>
        <taxon>Streptophyta</taxon>
        <taxon>Embryophyta</taxon>
        <taxon>Tracheophyta</taxon>
        <taxon>Spermatophyta</taxon>
        <taxon>Magnoliopsida</taxon>
        <taxon>eudicotyledons</taxon>
        <taxon>Gunneridae</taxon>
        <taxon>Pentapetalae</taxon>
        <taxon>rosids</taxon>
        <taxon>malvids</taxon>
        <taxon>Malvales</taxon>
        <taxon>Malvaceae</taxon>
        <taxon>Malvoideae</taxon>
        <taxon>Gossypium</taxon>
    </lineage>
</organism>
<proteinExistence type="predicted"/>
<dbReference type="EMBL" id="JABFAC010246372">
    <property type="protein sequence ID" value="MBA0636544.1"/>
    <property type="molecule type" value="Genomic_DNA"/>
</dbReference>
<accession>A0A7J8TEH5</accession>
<gene>
    <name evidence="1" type="ORF">Godav_021857</name>
</gene>
<evidence type="ECO:0000313" key="2">
    <source>
        <dbReference type="Proteomes" id="UP000593561"/>
    </source>
</evidence>
<dbReference type="GO" id="GO:0004252">
    <property type="term" value="F:serine-type endopeptidase activity"/>
    <property type="evidence" value="ECO:0007669"/>
    <property type="project" value="InterPro"/>
</dbReference>
<dbReference type="Gene3D" id="3.40.50.200">
    <property type="entry name" value="Peptidase S8/S53 domain"/>
    <property type="match status" value="1"/>
</dbReference>
<reference evidence="1 2" key="1">
    <citation type="journal article" date="2019" name="Genome Biol. Evol.">
        <title>Insights into the evolution of the New World diploid cottons (Gossypium, subgenus Houzingenia) based on genome sequencing.</title>
        <authorList>
            <person name="Grover C.E."/>
            <person name="Arick M.A. 2nd"/>
            <person name="Thrash A."/>
            <person name="Conover J.L."/>
            <person name="Sanders W.S."/>
            <person name="Peterson D.G."/>
            <person name="Frelichowski J.E."/>
            <person name="Scheffler J.A."/>
            <person name="Scheffler B.E."/>
            <person name="Wendel J.F."/>
        </authorList>
    </citation>
    <scope>NUCLEOTIDE SEQUENCE [LARGE SCALE GENOMIC DNA]</scope>
    <source>
        <strain evidence="1">27</strain>
        <tissue evidence="1">Leaf</tissue>
    </source>
</reference>
<dbReference type="SUPFAM" id="SSF52743">
    <property type="entry name" value="Subtilisin-like"/>
    <property type="match status" value="1"/>
</dbReference>
<comment type="caution">
    <text evidence="1">The sequence shown here is derived from an EMBL/GenBank/DDBJ whole genome shotgun (WGS) entry which is preliminary data.</text>
</comment>